<feature type="transmembrane region" description="Helical" evidence="2">
    <location>
        <begin position="255"/>
        <end position="276"/>
    </location>
</feature>
<dbReference type="InterPro" id="IPR045339">
    <property type="entry name" value="DUF6534"/>
</dbReference>
<feature type="transmembrane region" description="Helical" evidence="2">
    <location>
        <begin position="188"/>
        <end position="209"/>
    </location>
</feature>
<dbReference type="AlphaFoldDB" id="A0A9P5TF12"/>
<dbReference type="EMBL" id="JADNYJ010000258">
    <property type="protein sequence ID" value="KAF8872674.1"/>
    <property type="molecule type" value="Genomic_DNA"/>
</dbReference>
<feature type="domain" description="DUF6534" evidence="3">
    <location>
        <begin position="195"/>
        <end position="280"/>
    </location>
</feature>
<keyword evidence="5" id="KW-1185">Reference proteome</keyword>
<gene>
    <name evidence="4" type="ORF">CPB84DRAFT_1799070</name>
</gene>
<feature type="transmembrane region" description="Helical" evidence="2">
    <location>
        <begin position="69"/>
        <end position="90"/>
    </location>
</feature>
<dbReference type="PANTHER" id="PTHR40465:SF1">
    <property type="entry name" value="DUF6534 DOMAIN-CONTAINING PROTEIN"/>
    <property type="match status" value="1"/>
</dbReference>
<feature type="transmembrane region" description="Helical" evidence="2">
    <location>
        <begin position="146"/>
        <end position="168"/>
    </location>
</feature>
<keyword evidence="2" id="KW-0472">Membrane</keyword>
<dbReference type="Pfam" id="PF20152">
    <property type="entry name" value="DUF6534"/>
    <property type="match status" value="1"/>
</dbReference>
<evidence type="ECO:0000256" key="1">
    <source>
        <dbReference type="SAM" id="MobiDB-lite"/>
    </source>
</evidence>
<feature type="transmembrane region" description="Helical" evidence="2">
    <location>
        <begin position="36"/>
        <end position="57"/>
    </location>
</feature>
<organism evidence="4 5">
    <name type="scientific">Gymnopilus junonius</name>
    <name type="common">Spectacular rustgill mushroom</name>
    <name type="synonym">Gymnopilus spectabilis subsp. junonius</name>
    <dbReference type="NCBI Taxonomy" id="109634"/>
    <lineage>
        <taxon>Eukaryota</taxon>
        <taxon>Fungi</taxon>
        <taxon>Dikarya</taxon>
        <taxon>Basidiomycota</taxon>
        <taxon>Agaricomycotina</taxon>
        <taxon>Agaricomycetes</taxon>
        <taxon>Agaricomycetidae</taxon>
        <taxon>Agaricales</taxon>
        <taxon>Agaricineae</taxon>
        <taxon>Hymenogastraceae</taxon>
        <taxon>Gymnopilus</taxon>
    </lineage>
</organism>
<evidence type="ECO:0000313" key="4">
    <source>
        <dbReference type="EMBL" id="KAF8872674.1"/>
    </source>
</evidence>
<evidence type="ECO:0000256" key="2">
    <source>
        <dbReference type="SAM" id="Phobius"/>
    </source>
</evidence>
<protein>
    <recommendedName>
        <fullName evidence="3">DUF6534 domain-containing protein</fullName>
    </recommendedName>
</protein>
<name>A0A9P5TF12_GYMJU</name>
<evidence type="ECO:0000259" key="3">
    <source>
        <dbReference type="Pfam" id="PF20152"/>
    </source>
</evidence>
<evidence type="ECO:0000313" key="5">
    <source>
        <dbReference type="Proteomes" id="UP000724874"/>
    </source>
</evidence>
<comment type="caution">
    <text evidence="4">The sequence shown here is derived from an EMBL/GenBank/DDBJ whole genome shotgun (WGS) entry which is preliminary data.</text>
</comment>
<sequence>MNPHLHLLVLPFSRPTSMDADLNTNLITPEDLQAPFLGFVVGSLLIGVAILQAYQYFLNYVNDSLSRKLTIMMVCCLDFLHYAFSTTLMYSSFTSSTRYDNPNVVWSWKAMAVVKTPLLVLVQSFYLYLIWILAENYFLKSQVSRAIKSISVITFVYALAIAGAFLSFFVKISNISKFPLSSERMLYIAYGSTCGIDCGIAAIMSFILQQTRSPEIRRGRHAVNFLIIFFLATGLLTAVTAVLSVAMYVANPSSVVYLAIEFSAPRLYANSILALFNSKSRLKVKMDSESSTNIHIPSVWIFGDDSPSPSPSASDSQREETREPRTA</sequence>
<keyword evidence="2" id="KW-1133">Transmembrane helix</keyword>
<dbReference type="PANTHER" id="PTHR40465">
    <property type="entry name" value="CHROMOSOME 1, WHOLE GENOME SHOTGUN SEQUENCE"/>
    <property type="match status" value="1"/>
</dbReference>
<feature type="region of interest" description="Disordered" evidence="1">
    <location>
        <begin position="302"/>
        <end position="327"/>
    </location>
</feature>
<feature type="compositionally biased region" description="Low complexity" evidence="1">
    <location>
        <begin position="304"/>
        <end position="315"/>
    </location>
</feature>
<dbReference type="OrthoDB" id="3270417at2759"/>
<keyword evidence="2" id="KW-0812">Transmembrane</keyword>
<feature type="transmembrane region" description="Helical" evidence="2">
    <location>
        <begin position="110"/>
        <end position="134"/>
    </location>
</feature>
<feature type="transmembrane region" description="Helical" evidence="2">
    <location>
        <begin position="221"/>
        <end position="249"/>
    </location>
</feature>
<reference evidence="4" key="1">
    <citation type="submission" date="2020-11" db="EMBL/GenBank/DDBJ databases">
        <authorList>
            <consortium name="DOE Joint Genome Institute"/>
            <person name="Ahrendt S."/>
            <person name="Riley R."/>
            <person name="Andreopoulos W."/>
            <person name="LaButti K."/>
            <person name="Pangilinan J."/>
            <person name="Ruiz-duenas F.J."/>
            <person name="Barrasa J.M."/>
            <person name="Sanchez-Garcia M."/>
            <person name="Camarero S."/>
            <person name="Miyauchi S."/>
            <person name="Serrano A."/>
            <person name="Linde D."/>
            <person name="Babiker R."/>
            <person name="Drula E."/>
            <person name="Ayuso-Fernandez I."/>
            <person name="Pacheco R."/>
            <person name="Padilla G."/>
            <person name="Ferreira P."/>
            <person name="Barriuso J."/>
            <person name="Kellner H."/>
            <person name="Castanera R."/>
            <person name="Alfaro M."/>
            <person name="Ramirez L."/>
            <person name="Pisabarro A.G."/>
            <person name="Kuo A."/>
            <person name="Tritt A."/>
            <person name="Lipzen A."/>
            <person name="He G."/>
            <person name="Yan M."/>
            <person name="Ng V."/>
            <person name="Cullen D."/>
            <person name="Martin F."/>
            <person name="Rosso M.-N."/>
            <person name="Henrissat B."/>
            <person name="Hibbett D."/>
            <person name="Martinez A.T."/>
            <person name="Grigoriev I.V."/>
        </authorList>
    </citation>
    <scope>NUCLEOTIDE SEQUENCE</scope>
    <source>
        <strain evidence="4">AH 44721</strain>
    </source>
</reference>
<feature type="compositionally biased region" description="Basic and acidic residues" evidence="1">
    <location>
        <begin position="316"/>
        <end position="327"/>
    </location>
</feature>
<dbReference type="Proteomes" id="UP000724874">
    <property type="component" value="Unassembled WGS sequence"/>
</dbReference>
<accession>A0A9P5TF12</accession>
<proteinExistence type="predicted"/>